<comment type="caution">
    <text evidence="2">The sequence shown here is derived from an EMBL/GenBank/DDBJ whole genome shotgun (WGS) entry which is preliminary data.</text>
</comment>
<dbReference type="Proteomes" id="UP000823775">
    <property type="component" value="Unassembled WGS sequence"/>
</dbReference>
<dbReference type="SUPFAM" id="SSF53474">
    <property type="entry name" value="alpha/beta-Hydrolases"/>
    <property type="match status" value="1"/>
</dbReference>
<protein>
    <recommendedName>
        <fullName evidence="1">AB hydrolase-1 domain-containing protein</fullName>
    </recommendedName>
</protein>
<organism evidence="2 3">
    <name type="scientific">Datura stramonium</name>
    <name type="common">Jimsonweed</name>
    <name type="synonym">Common thornapple</name>
    <dbReference type="NCBI Taxonomy" id="4076"/>
    <lineage>
        <taxon>Eukaryota</taxon>
        <taxon>Viridiplantae</taxon>
        <taxon>Streptophyta</taxon>
        <taxon>Embryophyta</taxon>
        <taxon>Tracheophyta</taxon>
        <taxon>Spermatophyta</taxon>
        <taxon>Magnoliopsida</taxon>
        <taxon>eudicotyledons</taxon>
        <taxon>Gunneridae</taxon>
        <taxon>Pentapetalae</taxon>
        <taxon>asterids</taxon>
        <taxon>lamiids</taxon>
        <taxon>Solanales</taxon>
        <taxon>Solanaceae</taxon>
        <taxon>Solanoideae</taxon>
        <taxon>Datureae</taxon>
        <taxon>Datura</taxon>
    </lineage>
</organism>
<name>A0ABS8UUT1_DATST</name>
<dbReference type="Gene3D" id="3.40.50.1820">
    <property type="entry name" value="alpha/beta hydrolase"/>
    <property type="match status" value="1"/>
</dbReference>
<reference evidence="2 3" key="1">
    <citation type="journal article" date="2021" name="BMC Genomics">
        <title>Datura genome reveals duplications of psychoactive alkaloid biosynthetic genes and high mutation rate following tissue culture.</title>
        <authorList>
            <person name="Rajewski A."/>
            <person name="Carter-House D."/>
            <person name="Stajich J."/>
            <person name="Litt A."/>
        </authorList>
    </citation>
    <scope>NUCLEOTIDE SEQUENCE [LARGE SCALE GENOMIC DNA]</scope>
    <source>
        <strain evidence="2">AR-01</strain>
    </source>
</reference>
<gene>
    <name evidence="2" type="ORF">HAX54_022728</name>
</gene>
<proteinExistence type="predicted"/>
<evidence type="ECO:0000313" key="3">
    <source>
        <dbReference type="Proteomes" id="UP000823775"/>
    </source>
</evidence>
<dbReference type="InterPro" id="IPR029058">
    <property type="entry name" value="AB_hydrolase_fold"/>
</dbReference>
<accession>A0ABS8UUT1</accession>
<feature type="domain" description="AB hydrolase-1" evidence="1">
    <location>
        <begin position="14"/>
        <end position="156"/>
    </location>
</feature>
<keyword evidence="3" id="KW-1185">Reference proteome</keyword>
<dbReference type="PANTHER" id="PTHR10992">
    <property type="entry name" value="METHYLESTERASE FAMILY MEMBER"/>
    <property type="match status" value="1"/>
</dbReference>
<dbReference type="InterPro" id="IPR000073">
    <property type="entry name" value="AB_hydrolase_1"/>
</dbReference>
<sequence>MGEEEKGSSEGGHFVLIHGVGGGGWCCYKIRSLMENSGYIVTSLDLKGAGIDPSDPNTILSFHDYNKPLLHFLSSLPHNEQVILVGHSAGGLSVTDATHKLAKKVKLAVYIAATMLRNGFMSEQDVKDDSTLAAMLLRPGPFQIWTSERRMIRRWQPENVLFCSFGAIRRHTTQIRSDINPSSSNSLPSAISFRGIWLNKHRLVCMFFMNSRSTAAATLSCKAGNENSSLFWNLVCLFPQFFGTLFAVENFLLFKAIVRGLSTVVLS</sequence>
<dbReference type="PANTHER" id="PTHR10992:SF1032">
    <property type="entry name" value="METHYLESTERASE 17"/>
    <property type="match status" value="1"/>
</dbReference>
<dbReference type="EMBL" id="JACEIK010002746">
    <property type="protein sequence ID" value="MCD9638638.1"/>
    <property type="molecule type" value="Genomic_DNA"/>
</dbReference>
<dbReference type="InterPro" id="IPR045889">
    <property type="entry name" value="MES/HNL"/>
</dbReference>
<evidence type="ECO:0000259" key="1">
    <source>
        <dbReference type="Pfam" id="PF12697"/>
    </source>
</evidence>
<dbReference type="Pfam" id="PF12697">
    <property type="entry name" value="Abhydrolase_6"/>
    <property type="match status" value="1"/>
</dbReference>
<evidence type="ECO:0000313" key="2">
    <source>
        <dbReference type="EMBL" id="MCD9638638.1"/>
    </source>
</evidence>